<feature type="region of interest" description="Disordered" evidence="1">
    <location>
        <begin position="511"/>
        <end position="534"/>
    </location>
</feature>
<feature type="region of interest" description="Disordered" evidence="1">
    <location>
        <begin position="259"/>
        <end position="338"/>
    </location>
</feature>
<evidence type="ECO:0008006" key="4">
    <source>
        <dbReference type="Google" id="ProtNLM"/>
    </source>
</evidence>
<dbReference type="AlphaFoldDB" id="A0A2K3E2G7"/>
<proteinExistence type="predicted"/>
<name>A0A2K3E2G7_CHLRE</name>
<organism evidence="2 3">
    <name type="scientific">Chlamydomonas reinhardtii</name>
    <name type="common">Chlamydomonas smithii</name>
    <dbReference type="NCBI Taxonomy" id="3055"/>
    <lineage>
        <taxon>Eukaryota</taxon>
        <taxon>Viridiplantae</taxon>
        <taxon>Chlorophyta</taxon>
        <taxon>core chlorophytes</taxon>
        <taxon>Chlorophyceae</taxon>
        <taxon>CS clade</taxon>
        <taxon>Chlamydomonadales</taxon>
        <taxon>Chlamydomonadaceae</taxon>
        <taxon>Chlamydomonas</taxon>
    </lineage>
</organism>
<dbReference type="InParanoid" id="A0A2K3E2G7"/>
<evidence type="ECO:0000313" key="2">
    <source>
        <dbReference type="EMBL" id="PNW86976.1"/>
    </source>
</evidence>
<dbReference type="EMBL" id="CM008963">
    <property type="protein sequence ID" value="PNW86976.1"/>
    <property type="molecule type" value="Genomic_DNA"/>
</dbReference>
<protein>
    <recommendedName>
        <fullName evidence="4">Fucosyltransferase</fullName>
    </recommendedName>
</protein>
<gene>
    <name evidence="2" type="ORF">CHLRE_02g103770v5</name>
</gene>
<keyword evidence="3" id="KW-1185">Reference proteome</keyword>
<dbReference type="RefSeq" id="XP_042927397.1">
    <property type="nucleotide sequence ID" value="XM_043059763.1"/>
</dbReference>
<dbReference type="OrthoDB" id="544006at2759"/>
<dbReference type="KEGG" id="cre:CHLRE_02g103770v5"/>
<accession>A0A2K3E2G7</accession>
<feature type="compositionally biased region" description="Low complexity" evidence="1">
    <location>
        <begin position="519"/>
        <end position="534"/>
    </location>
</feature>
<reference evidence="2 3" key="1">
    <citation type="journal article" date="2007" name="Science">
        <title>The Chlamydomonas genome reveals the evolution of key animal and plant functions.</title>
        <authorList>
            <person name="Merchant S.S."/>
            <person name="Prochnik S.E."/>
            <person name="Vallon O."/>
            <person name="Harris E.H."/>
            <person name="Karpowicz S.J."/>
            <person name="Witman G.B."/>
            <person name="Terry A."/>
            <person name="Salamov A."/>
            <person name="Fritz-Laylin L.K."/>
            <person name="Marechal-Drouard L."/>
            <person name="Marshall W.F."/>
            <person name="Qu L.H."/>
            <person name="Nelson D.R."/>
            <person name="Sanderfoot A.A."/>
            <person name="Spalding M.H."/>
            <person name="Kapitonov V.V."/>
            <person name="Ren Q."/>
            <person name="Ferris P."/>
            <person name="Lindquist E."/>
            <person name="Shapiro H."/>
            <person name="Lucas S.M."/>
            <person name="Grimwood J."/>
            <person name="Schmutz J."/>
            <person name="Cardol P."/>
            <person name="Cerutti H."/>
            <person name="Chanfreau G."/>
            <person name="Chen C.L."/>
            <person name="Cognat V."/>
            <person name="Croft M.T."/>
            <person name="Dent R."/>
            <person name="Dutcher S."/>
            <person name="Fernandez E."/>
            <person name="Fukuzawa H."/>
            <person name="Gonzalez-Ballester D."/>
            <person name="Gonzalez-Halphen D."/>
            <person name="Hallmann A."/>
            <person name="Hanikenne M."/>
            <person name="Hippler M."/>
            <person name="Inwood W."/>
            <person name="Jabbari K."/>
            <person name="Kalanon M."/>
            <person name="Kuras R."/>
            <person name="Lefebvre P.A."/>
            <person name="Lemaire S.D."/>
            <person name="Lobanov A.V."/>
            <person name="Lohr M."/>
            <person name="Manuell A."/>
            <person name="Meier I."/>
            <person name="Mets L."/>
            <person name="Mittag M."/>
            <person name="Mittelmeier T."/>
            <person name="Moroney J.V."/>
            <person name="Moseley J."/>
            <person name="Napoli C."/>
            <person name="Nedelcu A.M."/>
            <person name="Niyogi K."/>
            <person name="Novoselov S.V."/>
            <person name="Paulsen I.T."/>
            <person name="Pazour G."/>
            <person name="Purton S."/>
            <person name="Ral J.P."/>
            <person name="Riano-Pachon D.M."/>
            <person name="Riekhof W."/>
            <person name="Rymarquis L."/>
            <person name="Schroda M."/>
            <person name="Stern D."/>
            <person name="Umen J."/>
            <person name="Willows R."/>
            <person name="Wilson N."/>
            <person name="Zimmer S.L."/>
            <person name="Allmer J."/>
            <person name="Balk J."/>
            <person name="Bisova K."/>
            <person name="Chen C.J."/>
            <person name="Elias M."/>
            <person name="Gendler K."/>
            <person name="Hauser C."/>
            <person name="Lamb M.R."/>
            <person name="Ledford H."/>
            <person name="Long J.C."/>
            <person name="Minagawa J."/>
            <person name="Page M.D."/>
            <person name="Pan J."/>
            <person name="Pootakham W."/>
            <person name="Roje S."/>
            <person name="Rose A."/>
            <person name="Stahlberg E."/>
            <person name="Terauchi A.M."/>
            <person name="Yang P."/>
            <person name="Ball S."/>
            <person name="Bowler C."/>
            <person name="Dieckmann C.L."/>
            <person name="Gladyshev V.N."/>
            <person name="Green P."/>
            <person name="Jorgensen R."/>
            <person name="Mayfield S."/>
            <person name="Mueller-Roeber B."/>
            <person name="Rajamani S."/>
            <person name="Sayre R.T."/>
            <person name="Brokstein P."/>
            <person name="Dubchak I."/>
            <person name="Goodstein D."/>
            <person name="Hornick L."/>
            <person name="Huang Y.W."/>
            <person name="Jhaveri J."/>
            <person name="Luo Y."/>
            <person name="Martinez D."/>
            <person name="Ngau W.C."/>
            <person name="Otillar B."/>
            <person name="Poliakov A."/>
            <person name="Porter A."/>
            <person name="Szajkowski L."/>
            <person name="Werner G."/>
            <person name="Zhou K."/>
            <person name="Grigoriev I.V."/>
            <person name="Rokhsar D.S."/>
            <person name="Grossman A.R."/>
        </authorList>
    </citation>
    <scope>NUCLEOTIDE SEQUENCE [LARGE SCALE GENOMIC DNA]</scope>
    <source>
        <strain evidence="3">CC-503</strain>
    </source>
</reference>
<feature type="compositionally biased region" description="Low complexity" evidence="1">
    <location>
        <begin position="300"/>
        <end position="314"/>
    </location>
</feature>
<dbReference type="Proteomes" id="UP000006906">
    <property type="component" value="Chromosome 2"/>
</dbReference>
<feature type="region of interest" description="Disordered" evidence="1">
    <location>
        <begin position="1"/>
        <end position="68"/>
    </location>
</feature>
<sequence>MQQAPTSTCKIDATATINPARAAGRVSRPTRPRQCKPEATAPSADALASAGATRRDSEAGVPSNPESDLDCQLIQNWSLAGHSGDTPALSGRQMRAHFPQVCGADINDADPDQLRQRLRGKGLWGWFQFPTNVLRPHQAELTGLLELRHELREQLDEALDAVLDGCSDGGGSGGKHSHNCDGSRSGTLCSVVGPVNGVGGVEGRGAGPSCGGAPPSIEDCMAGAQPAAPDSAAPTRLAARPRLVVLHIRRGDFRPLLQEQQHQPHQPEPPQAARFAKTPPTPPDAAHGGEGPESSTAKPSASGASAVAGAGATATKRHLRDSPPFETDGQQGGAWTDKSGVDFRVPLDWYGDALRALPLDPGGRDVLWVCSDDSQLALSRQVCGYQATSWPAAVAAAAAGAAAAAAEPQAAQAGEPSQLPPAWCRLVSDHAMIADWFVMQRADVLLTSNSTFSFTAAMLSRPRGSGHATTAAEDSTSGPGRALLLRPDPVLAAFRPFDPWGELPLLPSTPVSGNHTVRRQQQQQHLRIQVQLRE</sequence>
<dbReference type="Gramene" id="PNW86976">
    <property type="protein sequence ID" value="PNW86976"/>
    <property type="gene ID" value="CHLRE_02g103770v5"/>
</dbReference>
<evidence type="ECO:0000313" key="3">
    <source>
        <dbReference type="Proteomes" id="UP000006906"/>
    </source>
</evidence>
<feature type="region of interest" description="Disordered" evidence="1">
    <location>
        <begin position="461"/>
        <end position="482"/>
    </location>
</feature>
<feature type="compositionally biased region" description="Low complexity" evidence="1">
    <location>
        <begin position="39"/>
        <end position="52"/>
    </location>
</feature>
<dbReference type="GeneID" id="5725331"/>
<evidence type="ECO:0000256" key="1">
    <source>
        <dbReference type="SAM" id="MobiDB-lite"/>
    </source>
</evidence>